<dbReference type="GO" id="GO:0015408">
    <property type="term" value="F:ABC-type ferric iron transporter activity"/>
    <property type="evidence" value="ECO:0007669"/>
    <property type="project" value="InterPro"/>
</dbReference>
<evidence type="ECO:0000256" key="4">
    <source>
        <dbReference type="ARBA" id="ARBA00022741"/>
    </source>
</evidence>
<dbReference type="Pfam" id="PF08402">
    <property type="entry name" value="TOBE_2"/>
    <property type="match status" value="1"/>
</dbReference>
<organism evidence="10 11">
    <name type="scientific">Algisphaera agarilytica</name>
    <dbReference type="NCBI Taxonomy" id="1385975"/>
    <lineage>
        <taxon>Bacteria</taxon>
        <taxon>Pseudomonadati</taxon>
        <taxon>Planctomycetota</taxon>
        <taxon>Phycisphaerae</taxon>
        <taxon>Phycisphaerales</taxon>
        <taxon>Phycisphaeraceae</taxon>
        <taxon>Algisphaera</taxon>
    </lineage>
</organism>
<dbReference type="Proteomes" id="UP000541810">
    <property type="component" value="Unassembled WGS sequence"/>
</dbReference>
<dbReference type="GO" id="GO:0016887">
    <property type="term" value="F:ATP hydrolysis activity"/>
    <property type="evidence" value="ECO:0007669"/>
    <property type="project" value="InterPro"/>
</dbReference>
<keyword evidence="7" id="KW-0406">Ion transport</keyword>
<keyword evidence="8" id="KW-0472">Membrane</keyword>
<keyword evidence="2" id="KW-1003">Cell membrane</keyword>
<evidence type="ECO:0000256" key="5">
    <source>
        <dbReference type="ARBA" id="ARBA00022840"/>
    </source>
</evidence>
<dbReference type="Gene3D" id="3.40.50.300">
    <property type="entry name" value="P-loop containing nucleotide triphosphate hydrolases"/>
    <property type="match status" value="1"/>
</dbReference>
<accession>A0A7X0HBY0</accession>
<feature type="domain" description="ABC transporter" evidence="9">
    <location>
        <begin position="18"/>
        <end position="252"/>
    </location>
</feature>
<dbReference type="InterPro" id="IPR017871">
    <property type="entry name" value="ABC_transporter-like_CS"/>
</dbReference>
<dbReference type="PROSITE" id="PS50893">
    <property type="entry name" value="ABC_TRANSPORTER_2"/>
    <property type="match status" value="1"/>
</dbReference>
<dbReference type="SUPFAM" id="SSF50331">
    <property type="entry name" value="MOP-like"/>
    <property type="match status" value="1"/>
</dbReference>
<gene>
    <name evidence="10" type="ORF">HNQ40_003410</name>
</gene>
<dbReference type="PANTHER" id="PTHR42781:SF4">
    <property type="entry name" value="SPERMIDINE_PUTRESCINE IMPORT ATP-BINDING PROTEIN POTA"/>
    <property type="match status" value="1"/>
</dbReference>
<dbReference type="InterPro" id="IPR013611">
    <property type="entry name" value="Transp-assoc_OB_typ2"/>
</dbReference>
<evidence type="ECO:0000256" key="8">
    <source>
        <dbReference type="ARBA" id="ARBA00023136"/>
    </source>
</evidence>
<dbReference type="InterPro" id="IPR050093">
    <property type="entry name" value="ABC_SmlMolc_Importer"/>
</dbReference>
<keyword evidence="11" id="KW-1185">Reference proteome</keyword>
<dbReference type="GO" id="GO:0005524">
    <property type="term" value="F:ATP binding"/>
    <property type="evidence" value="ECO:0007669"/>
    <property type="project" value="UniProtKB-KW"/>
</dbReference>
<dbReference type="CDD" id="cd03259">
    <property type="entry name" value="ABC_Carb_Solutes_like"/>
    <property type="match status" value="1"/>
</dbReference>
<dbReference type="PROSITE" id="PS00211">
    <property type="entry name" value="ABC_TRANSPORTER_1"/>
    <property type="match status" value="1"/>
</dbReference>
<protein>
    <submittedName>
        <fullName evidence="10">Iron(III) transport system ATP-binding protein</fullName>
    </submittedName>
</protein>
<dbReference type="SMART" id="SM00382">
    <property type="entry name" value="AAA"/>
    <property type="match status" value="1"/>
</dbReference>
<evidence type="ECO:0000256" key="3">
    <source>
        <dbReference type="ARBA" id="ARBA00022496"/>
    </source>
</evidence>
<keyword evidence="4" id="KW-0547">Nucleotide-binding</keyword>
<dbReference type="Pfam" id="PF00005">
    <property type="entry name" value="ABC_tran"/>
    <property type="match status" value="1"/>
</dbReference>
<name>A0A7X0HBY0_9BACT</name>
<dbReference type="EMBL" id="JACHGY010000001">
    <property type="protein sequence ID" value="MBB6431604.1"/>
    <property type="molecule type" value="Genomic_DNA"/>
</dbReference>
<dbReference type="SUPFAM" id="SSF52540">
    <property type="entry name" value="P-loop containing nucleoside triphosphate hydrolases"/>
    <property type="match status" value="1"/>
</dbReference>
<keyword evidence="3" id="KW-0410">Iron transport</keyword>
<evidence type="ECO:0000259" key="9">
    <source>
        <dbReference type="PROSITE" id="PS50893"/>
    </source>
</evidence>
<proteinExistence type="predicted"/>
<keyword evidence="6" id="KW-0408">Iron</keyword>
<keyword evidence="5 10" id="KW-0067">ATP-binding</keyword>
<evidence type="ECO:0000256" key="1">
    <source>
        <dbReference type="ARBA" id="ARBA00022448"/>
    </source>
</evidence>
<dbReference type="GO" id="GO:0043190">
    <property type="term" value="C:ATP-binding cassette (ABC) transporter complex"/>
    <property type="evidence" value="ECO:0007669"/>
    <property type="project" value="InterPro"/>
</dbReference>
<dbReference type="InterPro" id="IPR027417">
    <property type="entry name" value="P-loop_NTPase"/>
</dbReference>
<dbReference type="FunFam" id="3.40.50.300:FF:000425">
    <property type="entry name" value="Probable ABC transporter, ATP-binding subunit"/>
    <property type="match status" value="1"/>
</dbReference>
<evidence type="ECO:0000256" key="2">
    <source>
        <dbReference type="ARBA" id="ARBA00022475"/>
    </source>
</evidence>
<evidence type="ECO:0000313" key="10">
    <source>
        <dbReference type="EMBL" id="MBB6431604.1"/>
    </source>
</evidence>
<sequence>MRLPQIHPEPPDVDGHRLCIERLAKRYPGAETRAVDEVSFCVSAGEILTLVGPSGCGKTTLLRSIAGLERPDEGYVRHGNTLCQNADTFLAPEKRGIGFVFQDYALFPHLSVIQNVRFGLRHGSKKERTEIAREAMHRVGLHGLENRRVQELSGGQQQRVAFARALAPGTDVLLLDEPFSNLDTELRIGLRKSLQELVQRGDLGVILVTHDQEEAMSIADRIAVMRDGQLLQIGPPPSLYSRPRSAFVAKFLGNSNLMTGQAQGNFAETPIGRVEIDRHAEGPVTLSLRPEHLSFDMQAGVNTPATITLREFKGHDLTYHVRHGEGTYLIQTTGGSLYDIGDAVHLKPTSAAVVVEDDLSKSPAEA</sequence>
<dbReference type="GO" id="GO:0015697">
    <property type="term" value="P:quaternary ammonium group transport"/>
    <property type="evidence" value="ECO:0007669"/>
    <property type="project" value="UniProtKB-ARBA"/>
</dbReference>
<evidence type="ECO:0000256" key="6">
    <source>
        <dbReference type="ARBA" id="ARBA00023004"/>
    </source>
</evidence>
<evidence type="ECO:0000256" key="7">
    <source>
        <dbReference type="ARBA" id="ARBA00023065"/>
    </source>
</evidence>
<dbReference type="PANTHER" id="PTHR42781">
    <property type="entry name" value="SPERMIDINE/PUTRESCINE IMPORT ATP-BINDING PROTEIN POTA"/>
    <property type="match status" value="1"/>
</dbReference>
<dbReference type="InterPro" id="IPR003439">
    <property type="entry name" value="ABC_transporter-like_ATP-bd"/>
</dbReference>
<comment type="caution">
    <text evidence="10">The sequence shown here is derived from an EMBL/GenBank/DDBJ whole genome shotgun (WGS) entry which is preliminary data.</text>
</comment>
<keyword evidence="1" id="KW-0813">Transport</keyword>
<dbReference type="InterPro" id="IPR015853">
    <property type="entry name" value="ABC_transpr_FbpC"/>
</dbReference>
<reference evidence="10 11" key="1">
    <citation type="submission" date="2020-08" db="EMBL/GenBank/DDBJ databases">
        <title>Genomic Encyclopedia of Type Strains, Phase IV (KMG-IV): sequencing the most valuable type-strain genomes for metagenomic binning, comparative biology and taxonomic classification.</title>
        <authorList>
            <person name="Goeker M."/>
        </authorList>
    </citation>
    <scope>NUCLEOTIDE SEQUENCE [LARGE SCALE GENOMIC DNA]</scope>
    <source>
        <strain evidence="10 11">DSM 103725</strain>
    </source>
</reference>
<dbReference type="InterPro" id="IPR008995">
    <property type="entry name" value="Mo/tungstate-bd_C_term_dom"/>
</dbReference>
<evidence type="ECO:0000313" key="11">
    <source>
        <dbReference type="Proteomes" id="UP000541810"/>
    </source>
</evidence>
<dbReference type="InterPro" id="IPR003593">
    <property type="entry name" value="AAA+_ATPase"/>
</dbReference>
<dbReference type="AlphaFoldDB" id="A0A7X0HBY0"/>
<dbReference type="RefSeq" id="WP_184679060.1">
    <property type="nucleotide sequence ID" value="NZ_JACHGY010000001.1"/>
</dbReference>